<dbReference type="Proteomes" id="UP000186308">
    <property type="component" value="Unassembled WGS sequence"/>
</dbReference>
<dbReference type="EMBL" id="FTNE01000005">
    <property type="protein sequence ID" value="SIQ48333.1"/>
    <property type="molecule type" value="Genomic_DNA"/>
</dbReference>
<dbReference type="Gene3D" id="3.40.50.1240">
    <property type="entry name" value="Phosphoglycerate mutase-like"/>
    <property type="match status" value="1"/>
</dbReference>
<reference evidence="1 2" key="1">
    <citation type="submission" date="2017-01" db="EMBL/GenBank/DDBJ databases">
        <authorList>
            <person name="Varghese N."/>
            <person name="Submissions S."/>
        </authorList>
    </citation>
    <scope>NUCLEOTIDE SEQUENCE [LARGE SCALE GENOMIC DNA]</scope>
    <source>
        <strain evidence="1 2">ATCC 35905</strain>
    </source>
</reference>
<dbReference type="InterPro" id="IPR029033">
    <property type="entry name" value="His_PPase_superfam"/>
</dbReference>
<evidence type="ECO:0000313" key="1">
    <source>
        <dbReference type="EMBL" id="SIQ48333.1"/>
    </source>
</evidence>
<dbReference type="GO" id="GO:0005737">
    <property type="term" value="C:cytoplasm"/>
    <property type="evidence" value="ECO:0007669"/>
    <property type="project" value="TreeGrafter"/>
</dbReference>
<dbReference type="CDD" id="cd07067">
    <property type="entry name" value="HP_PGM_like"/>
    <property type="match status" value="1"/>
</dbReference>
<protein>
    <submittedName>
        <fullName evidence="1">Broad specificity phosphatase PhoE</fullName>
    </submittedName>
</protein>
<sequence>MILLRHGQSEFNLHFSATRRDPGIEDPHLTPAGQAQAEAAAAALAETTLTRMIVSPYTRTLQTAAPIIASRPLTIEIDPLIRERYAFSCDIGTSPDALGARFPDHDFAHLPDPWWPDGFEPEASVIERAAQFRAQMAARPDWRETIVVSHWAFILALTGRSLMNGTWIIYDPNTPAPAELVWHP</sequence>
<keyword evidence="2" id="KW-1185">Reference proteome</keyword>
<dbReference type="AlphaFoldDB" id="A0A8G2CJB8"/>
<organism evidence="1 2">
    <name type="scientific">Acidiphilium rubrum</name>
    <dbReference type="NCBI Taxonomy" id="526"/>
    <lineage>
        <taxon>Bacteria</taxon>
        <taxon>Pseudomonadati</taxon>
        <taxon>Pseudomonadota</taxon>
        <taxon>Alphaproteobacteria</taxon>
        <taxon>Acetobacterales</taxon>
        <taxon>Acidocellaceae</taxon>
        <taxon>Acidiphilium</taxon>
    </lineage>
</organism>
<dbReference type="InterPro" id="IPR013078">
    <property type="entry name" value="His_Pase_superF_clade-1"/>
</dbReference>
<dbReference type="SUPFAM" id="SSF53254">
    <property type="entry name" value="Phosphoglycerate mutase-like"/>
    <property type="match status" value="1"/>
</dbReference>
<dbReference type="OrthoDB" id="9781415at2"/>
<dbReference type="InterPro" id="IPR050275">
    <property type="entry name" value="PGM_Phosphatase"/>
</dbReference>
<dbReference type="PROSITE" id="PS00175">
    <property type="entry name" value="PG_MUTASE"/>
    <property type="match status" value="1"/>
</dbReference>
<dbReference type="PANTHER" id="PTHR48100">
    <property type="entry name" value="BROAD-SPECIFICITY PHOSPHATASE YOR283W-RELATED"/>
    <property type="match status" value="1"/>
</dbReference>
<comment type="caution">
    <text evidence="1">The sequence shown here is derived from an EMBL/GenBank/DDBJ whole genome shotgun (WGS) entry which is preliminary data.</text>
</comment>
<gene>
    <name evidence="1" type="ORF">SAMN05421828_10582</name>
</gene>
<dbReference type="GO" id="GO:0016791">
    <property type="term" value="F:phosphatase activity"/>
    <property type="evidence" value="ECO:0007669"/>
    <property type="project" value="TreeGrafter"/>
</dbReference>
<evidence type="ECO:0000313" key="2">
    <source>
        <dbReference type="Proteomes" id="UP000186308"/>
    </source>
</evidence>
<dbReference type="PANTHER" id="PTHR48100:SF57">
    <property type="entry name" value="PHOSPHOGLYCERATE MUTASE"/>
    <property type="match status" value="1"/>
</dbReference>
<dbReference type="InterPro" id="IPR001345">
    <property type="entry name" value="PG/BPGM_mutase_AS"/>
</dbReference>
<accession>A0A8G2CJB8</accession>
<dbReference type="RefSeq" id="WP_076454406.1">
    <property type="nucleotide sequence ID" value="NZ_FTNE01000005.1"/>
</dbReference>
<name>A0A8G2CJB8_ACIRU</name>
<dbReference type="SMART" id="SM00855">
    <property type="entry name" value="PGAM"/>
    <property type="match status" value="1"/>
</dbReference>
<dbReference type="Pfam" id="PF00300">
    <property type="entry name" value="His_Phos_1"/>
    <property type="match status" value="1"/>
</dbReference>
<proteinExistence type="predicted"/>